<dbReference type="InterPro" id="IPR015655">
    <property type="entry name" value="PP2C"/>
</dbReference>
<dbReference type="InterPro" id="IPR036457">
    <property type="entry name" value="PPM-type-like_dom_sf"/>
</dbReference>
<dbReference type="GO" id="GO:0004722">
    <property type="term" value="F:protein serine/threonine phosphatase activity"/>
    <property type="evidence" value="ECO:0007669"/>
    <property type="project" value="InterPro"/>
</dbReference>
<keyword evidence="3" id="KW-1185">Reference proteome</keyword>
<dbReference type="Pfam" id="PF13672">
    <property type="entry name" value="PP2C_2"/>
    <property type="match status" value="1"/>
</dbReference>
<feature type="domain" description="PPM-type phosphatase" evidence="1">
    <location>
        <begin position="2"/>
        <end position="239"/>
    </location>
</feature>
<accession>A0A1H9Y0S6</accession>
<dbReference type="STRING" id="29364.SAMN04487772_10141"/>
<dbReference type="AlphaFoldDB" id="A0A1H9Y0S6"/>
<dbReference type="SMART" id="SM00331">
    <property type="entry name" value="PP2C_SIG"/>
    <property type="match status" value="1"/>
</dbReference>
<dbReference type="PANTHER" id="PTHR47992">
    <property type="entry name" value="PROTEIN PHOSPHATASE"/>
    <property type="match status" value="1"/>
</dbReference>
<reference evidence="2 3" key="1">
    <citation type="submission" date="2016-10" db="EMBL/GenBank/DDBJ databases">
        <authorList>
            <person name="de Groot N.N."/>
        </authorList>
    </citation>
    <scope>NUCLEOTIDE SEQUENCE [LARGE SCALE GENOMIC DNA]</scope>
    <source>
        <strain evidence="2 3">DSM 1801</strain>
    </source>
</reference>
<sequence>MKAFSITDIGMQRKVNQDYVYCSEAAVGSLPNLYIVADGMGGHKAGDYASRCCVESMIRSVTSEVLKSPVSILEHAIQNANAYVLEQSKTSKEYEGMGTTVVAATIVDNILHVGNIGDSRLYLIRDKIEQITEDHSLVETMVRTGELMPEDARFHPNKNIITRALGTNKEVKADFFEVKLEKADTILLCSDGLSNMVEDEEIERIVKQMDNIKETSETLVDLANKNGGADNIAIVMVRI</sequence>
<dbReference type="Gene3D" id="3.60.40.10">
    <property type="entry name" value="PPM-type phosphatase domain"/>
    <property type="match status" value="1"/>
</dbReference>
<dbReference type="CDD" id="cd00143">
    <property type="entry name" value="PP2Cc"/>
    <property type="match status" value="1"/>
</dbReference>
<dbReference type="OrthoDB" id="9801841at2"/>
<evidence type="ECO:0000313" key="2">
    <source>
        <dbReference type="EMBL" id="SES62272.1"/>
    </source>
</evidence>
<dbReference type="NCBIfam" id="NF033484">
    <property type="entry name" value="Stp1_PP2C_phos"/>
    <property type="match status" value="1"/>
</dbReference>
<dbReference type="SUPFAM" id="SSF81606">
    <property type="entry name" value="PP2C-like"/>
    <property type="match status" value="1"/>
</dbReference>
<organism evidence="2 3">
    <name type="scientific">[Clostridium] polysaccharolyticum</name>
    <dbReference type="NCBI Taxonomy" id="29364"/>
    <lineage>
        <taxon>Bacteria</taxon>
        <taxon>Bacillati</taxon>
        <taxon>Bacillota</taxon>
        <taxon>Clostridia</taxon>
        <taxon>Lachnospirales</taxon>
        <taxon>Lachnospiraceae</taxon>
    </lineage>
</organism>
<name>A0A1H9Y0S6_9FIRM</name>
<protein>
    <submittedName>
        <fullName evidence="2">Protein phosphatase</fullName>
    </submittedName>
</protein>
<dbReference type="RefSeq" id="WP_092474729.1">
    <property type="nucleotide sequence ID" value="NZ_FOHN01000001.1"/>
</dbReference>
<proteinExistence type="predicted"/>
<evidence type="ECO:0000259" key="1">
    <source>
        <dbReference type="PROSITE" id="PS51746"/>
    </source>
</evidence>
<dbReference type="Proteomes" id="UP000199800">
    <property type="component" value="Unassembled WGS sequence"/>
</dbReference>
<dbReference type="InterPro" id="IPR001932">
    <property type="entry name" value="PPM-type_phosphatase-like_dom"/>
</dbReference>
<dbReference type="SMART" id="SM00332">
    <property type="entry name" value="PP2Cc"/>
    <property type="match status" value="1"/>
</dbReference>
<gene>
    <name evidence="2" type="ORF">SAMN04487772_10141</name>
</gene>
<dbReference type="EMBL" id="FOHN01000001">
    <property type="protein sequence ID" value="SES62272.1"/>
    <property type="molecule type" value="Genomic_DNA"/>
</dbReference>
<evidence type="ECO:0000313" key="3">
    <source>
        <dbReference type="Proteomes" id="UP000199800"/>
    </source>
</evidence>
<dbReference type="PROSITE" id="PS51746">
    <property type="entry name" value="PPM_2"/>
    <property type="match status" value="1"/>
</dbReference>